<evidence type="ECO:0000313" key="2">
    <source>
        <dbReference type="Proteomes" id="UP001226720"/>
    </source>
</evidence>
<organism evidence="1 2">
    <name type="scientific">Guptibacillus hwajinpoensis</name>
    <dbReference type="NCBI Taxonomy" id="208199"/>
    <lineage>
        <taxon>Bacteria</taxon>
        <taxon>Bacillati</taxon>
        <taxon>Bacillota</taxon>
        <taxon>Bacilli</taxon>
        <taxon>Bacillales</taxon>
        <taxon>Guptibacillaceae</taxon>
        <taxon>Guptibacillus</taxon>
    </lineage>
</organism>
<dbReference type="Proteomes" id="UP001226720">
    <property type="component" value="Unassembled WGS sequence"/>
</dbReference>
<dbReference type="EMBL" id="JAUSWM010000010">
    <property type="protein sequence ID" value="MDQ0484812.1"/>
    <property type="molecule type" value="Genomic_DNA"/>
</dbReference>
<dbReference type="RefSeq" id="WP_301553248.1">
    <property type="nucleotide sequence ID" value="NZ_JAQRMZ010000020.1"/>
</dbReference>
<protein>
    <recommendedName>
        <fullName evidence="3">DUF2642 domain-containing protein</fullName>
    </recommendedName>
</protein>
<evidence type="ECO:0000313" key="1">
    <source>
        <dbReference type="EMBL" id="MDQ0484812.1"/>
    </source>
</evidence>
<sequence length="101" mass="11761">MPNNEDYIVKVPTINDIHDQMLIKYFEDEVGRKAIILCSSFPFVFIGVIVEVIDDYVVVDVETTSISQLEDRDWYIHIHDIEVFYIEGDEGPRIPELRDGD</sequence>
<reference evidence="1" key="1">
    <citation type="submission" date="2023-07" db="EMBL/GenBank/DDBJ databases">
        <title>Genomic Encyclopedia of Type Strains, Phase IV (KMG-IV): sequencing the most valuable type-strain genomes for metagenomic binning, comparative biology and taxonomic classification.</title>
        <authorList>
            <person name="Goeker M."/>
        </authorList>
    </citation>
    <scope>NUCLEOTIDE SEQUENCE [LARGE SCALE GENOMIC DNA]</scope>
    <source>
        <strain evidence="1">JSM 076093</strain>
    </source>
</reference>
<evidence type="ECO:0008006" key="3">
    <source>
        <dbReference type="Google" id="ProtNLM"/>
    </source>
</evidence>
<gene>
    <name evidence="1" type="ORF">QO000_003814</name>
</gene>
<keyword evidence="2" id="KW-1185">Reference proteome</keyword>
<dbReference type="GeneID" id="301329127"/>
<name>A0ABU0K9L5_9BACL</name>
<comment type="caution">
    <text evidence="1">The sequence shown here is derived from an EMBL/GenBank/DDBJ whole genome shotgun (WGS) entry which is preliminary data.</text>
</comment>
<proteinExistence type="predicted"/>
<accession>A0ABU0K9L5</accession>